<feature type="compositionally biased region" description="Basic residues" evidence="1">
    <location>
        <begin position="273"/>
        <end position="289"/>
    </location>
</feature>
<dbReference type="RefSeq" id="XP_040783576.1">
    <property type="nucleotide sequence ID" value="XM_040929553.1"/>
</dbReference>
<sequence>MSTVEATKPVDQAVTGSVAPAPAPVLASDNLAAPVEAPKTEDVSKPEGETVVPVEEKKDDKVEEKIVEPIYSGALGYKAPGLKNAFRFAKKYFWFGEEPVPSSNLAQYLRGEKPEVAHPVVAWSSQTGKGLLYFVKHADTKEHPAGVLNLAYATDLHKDGLVAFAFKISGHKHAFEAQTAAERDGWFLAVEKAIAEAKEAKEGIESSEGYKEQKEKIGKPTPLAAASTSAPKKSIDATPKLAEGDAPATEGPVVATPARAGSSSSSSSDGQKKAKKSKSKSRSVSRKRASIFGGLRGKKDKEGEAVKSESEVKKDESAAAPQLGETSTTAPVITQDIPKPSEELKTDATPALAEEAKTEETPAKATEEKPKISKRGSIFGSFVEKLKSPKEEKKEHDFPAPPAPAKDTDAVPEASKPLEEAHVAPPATPVVHETSATEDTKPVATRTPEKEKEHFSFGKLFNKERAKSPAPEVKADVAPRLEDTAVAAPAVVEPVQPVAESKPEVVEEKKEETPKKEKRASFFGSLTRSLSKATTKKDVKTHETKETPATVPEVSEETPVIAENKTETPAPAAPVEQTIGDVPAEAVTVGEPKSALPVATKV</sequence>
<accession>A0A9P4L4L8</accession>
<evidence type="ECO:0000313" key="4">
    <source>
        <dbReference type="Proteomes" id="UP000800039"/>
    </source>
</evidence>
<feature type="compositionally biased region" description="Basic and acidic residues" evidence="1">
    <location>
        <begin position="200"/>
        <end position="218"/>
    </location>
</feature>
<dbReference type="EMBL" id="ML976619">
    <property type="protein sequence ID" value="KAF1841013.1"/>
    <property type="molecule type" value="Genomic_DNA"/>
</dbReference>
<feature type="compositionally biased region" description="Basic and acidic residues" evidence="1">
    <location>
        <begin position="38"/>
        <end position="59"/>
    </location>
</feature>
<dbReference type="SUPFAM" id="SSF50729">
    <property type="entry name" value="PH domain-like"/>
    <property type="match status" value="1"/>
</dbReference>
<dbReference type="Pfam" id="PF15406">
    <property type="entry name" value="PH_6"/>
    <property type="match status" value="1"/>
</dbReference>
<proteinExistence type="predicted"/>
<dbReference type="Proteomes" id="UP000800039">
    <property type="component" value="Unassembled WGS sequence"/>
</dbReference>
<feature type="domain" description="Meiotic expression up-regulated protein 6 PH" evidence="2">
    <location>
        <begin position="86"/>
        <end position="192"/>
    </location>
</feature>
<dbReference type="OrthoDB" id="5593352at2759"/>
<protein>
    <recommendedName>
        <fullName evidence="2">Meiotic expression up-regulated protein 6 PH domain-containing protein</fullName>
    </recommendedName>
</protein>
<feature type="compositionally biased region" description="Basic and acidic residues" evidence="1">
    <location>
        <begin position="535"/>
        <end position="546"/>
    </location>
</feature>
<dbReference type="InterPro" id="IPR039712">
    <property type="entry name" value="Meu6"/>
</dbReference>
<feature type="compositionally biased region" description="Low complexity" evidence="1">
    <location>
        <begin position="219"/>
        <end position="232"/>
    </location>
</feature>
<evidence type="ECO:0000313" key="3">
    <source>
        <dbReference type="EMBL" id="KAF1841013.1"/>
    </source>
</evidence>
<gene>
    <name evidence="3" type="ORF">K460DRAFT_295330</name>
</gene>
<feature type="compositionally biased region" description="Basic and acidic residues" evidence="1">
    <location>
        <begin position="297"/>
        <end position="317"/>
    </location>
</feature>
<dbReference type="InterPro" id="IPR039483">
    <property type="entry name" value="Meu6_PH_dom"/>
</dbReference>
<feature type="compositionally biased region" description="Basic and acidic residues" evidence="1">
    <location>
        <begin position="354"/>
        <end position="371"/>
    </location>
</feature>
<feature type="compositionally biased region" description="Low complexity" evidence="1">
    <location>
        <begin position="258"/>
        <end position="269"/>
    </location>
</feature>
<name>A0A9P4L4L8_9PLEO</name>
<dbReference type="GeneID" id="63846805"/>
<feature type="region of interest" description="Disordered" evidence="1">
    <location>
        <begin position="200"/>
        <end position="478"/>
    </location>
</feature>
<dbReference type="PANTHER" id="PTHR42073:SF1">
    <property type="entry name" value="MEIOTIC EXPRESSION UP-REGULATED PROTEIN 6"/>
    <property type="match status" value="1"/>
</dbReference>
<feature type="region of interest" description="Disordered" evidence="1">
    <location>
        <begin position="1"/>
        <end position="59"/>
    </location>
</feature>
<dbReference type="PANTHER" id="PTHR42073">
    <property type="entry name" value="MEIOTIC EXPRESSION UP-REGULATED PROTEIN 6"/>
    <property type="match status" value="1"/>
</dbReference>
<feature type="region of interest" description="Disordered" evidence="1">
    <location>
        <begin position="498"/>
        <end position="559"/>
    </location>
</feature>
<organism evidence="3 4">
    <name type="scientific">Cucurbitaria berberidis CBS 394.84</name>
    <dbReference type="NCBI Taxonomy" id="1168544"/>
    <lineage>
        <taxon>Eukaryota</taxon>
        <taxon>Fungi</taxon>
        <taxon>Dikarya</taxon>
        <taxon>Ascomycota</taxon>
        <taxon>Pezizomycotina</taxon>
        <taxon>Dothideomycetes</taxon>
        <taxon>Pleosporomycetidae</taxon>
        <taxon>Pleosporales</taxon>
        <taxon>Pleosporineae</taxon>
        <taxon>Cucurbitariaceae</taxon>
        <taxon>Cucurbitaria</taxon>
    </lineage>
</organism>
<keyword evidence="4" id="KW-1185">Reference proteome</keyword>
<feature type="compositionally biased region" description="Basic and acidic residues" evidence="1">
    <location>
        <begin position="447"/>
        <end position="478"/>
    </location>
</feature>
<dbReference type="AlphaFoldDB" id="A0A9P4L4L8"/>
<feature type="compositionally biased region" description="Basic and acidic residues" evidence="1">
    <location>
        <begin position="501"/>
        <end position="515"/>
    </location>
</feature>
<feature type="compositionally biased region" description="Basic and acidic residues" evidence="1">
    <location>
        <begin position="384"/>
        <end position="398"/>
    </location>
</feature>
<reference evidence="3" key="1">
    <citation type="submission" date="2020-01" db="EMBL/GenBank/DDBJ databases">
        <authorList>
            <consortium name="DOE Joint Genome Institute"/>
            <person name="Haridas S."/>
            <person name="Albert R."/>
            <person name="Binder M."/>
            <person name="Bloem J."/>
            <person name="Labutti K."/>
            <person name="Salamov A."/>
            <person name="Andreopoulos B."/>
            <person name="Baker S.E."/>
            <person name="Barry K."/>
            <person name="Bills G."/>
            <person name="Bluhm B.H."/>
            <person name="Cannon C."/>
            <person name="Castanera R."/>
            <person name="Culley D.E."/>
            <person name="Daum C."/>
            <person name="Ezra D."/>
            <person name="Gonzalez J.B."/>
            <person name="Henrissat B."/>
            <person name="Kuo A."/>
            <person name="Liang C."/>
            <person name="Lipzen A."/>
            <person name="Lutzoni F."/>
            <person name="Magnuson J."/>
            <person name="Mondo S."/>
            <person name="Nolan M."/>
            <person name="Ohm R."/>
            <person name="Pangilinan J."/>
            <person name="Park H.-J."/>
            <person name="Ramirez L."/>
            <person name="Alfaro M."/>
            <person name="Sun H."/>
            <person name="Tritt A."/>
            <person name="Yoshinaga Y."/>
            <person name="Zwiers L.-H."/>
            <person name="Turgeon B.G."/>
            <person name="Goodwin S.B."/>
            <person name="Spatafora J.W."/>
            <person name="Crous P.W."/>
            <person name="Grigoriev I.V."/>
        </authorList>
    </citation>
    <scope>NUCLEOTIDE SEQUENCE</scope>
    <source>
        <strain evidence="3">CBS 394.84</strain>
    </source>
</reference>
<comment type="caution">
    <text evidence="3">The sequence shown here is derived from an EMBL/GenBank/DDBJ whole genome shotgun (WGS) entry which is preliminary data.</text>
</comment>
<evidence type="ECO:0000256" key="1">
    <source>
        <dbReference type="SAM" id="MobiDB-lite"/>
    </source>
</evidence>
<feature type="compositionally biased region" description="Polar residues" evidence="1">
    <location>
        <begin position="524"/>
        <end position="533"/>
    </location>
</feature>
<evidence type="ECO:0000259" key="2">
    <source>
        <dbReference type="Pfam" id="PF15406"/>
    </source>
</evidence>